<organism evidence="1 2">
    <name type="scientific">Tanacetum coccineum</name>
    <dbReference type="NCBI Taxonomy" id="301880"/>
    <lineage>
        <taxon>Eukaryota</taxon>
        <taxon>Viridiplantae</taxon>
        <taxon>Streptophyta</taxon>
        <taxon>Embryophyta</taxon>
        <taxon>Tracheophyta</taxon>
        <taxon>Spermatophyta</taxon>
        <taxon>Magnoliopsida</taxon>
        <taxon>eudicotyledons</taxon>
        <taxon>Gunneridae</taxon>
        <taxon>Pentapetalae</taxon>
        <taxon>asterids</taxon>
        <taxon>campanulids</taxon>
        <taxon>Asterales</taxon>
        <taxon>Asteraceae</taxon>
        <taxon>Asteroideae</taxon>
        <taxon>Anthemideae</taxon>
        <taxon>Anthemidinae</taxon>
        <taxon>Tanacetum</taxon>
    </lineage>
</organism>
<sequence>MLILLVQGKLTNLNVEDRLAFGVSLEECFTRSIIIQRRVEDLQLGVESYQKKLNITKPDTYRSDLKCRDAYTTYSNPRGFIYQNKDKKNKLLRIDELHKFSDGLLDDVRTALNDCLKGIRMEYLPKTIWRQNDKERQTYIQGDRQTTQSQEDTKILEKLLVGNRTRSDLATGDCDEIPKRPTMYLNLWSYKAVRLRYSNPIIQPEPEGSTQGYPLVSVEVLSDKVLKSKEFQRSFHHSDTERLSRSDEVLKLKNFKKDATLKLFKSTNQERCSRSHSRQAKEQAQYLKSMITTSNHKLTIEVKDYKLKTKVEAGLRTTRNGRTSFSIRIRWKPLVTRIGIPLRNTKSQGAFGVSEIGKNLLLYNSQEPLAPELATALVYENAGPLPALDLQLHLEFEFAVFTLKPDSIILNGFKKSNYHKHLDSNQKKFVNPPFEEEILTFIRELGYPGNIKLISDVKVDTLPQPCRTFGTIINKCLSDLVFHIEYKESRKNKYMFYLRFKKVIINYFMSQDQSIPRRNKVDWHMANVDLILTTMRFIPQHEVVQRYGAIRPDYLTNPAMKESEAYKSLAKILLLKGVTKTEILR</sequence>
<evidence type="ECO:0000313" key="2">
    <source>
        <dbReference type="Proteomes" id="UP001151760"/>
    </source>
</evidence>
<accession>A0ABQ5EBA5</accession>
<protein>
    <submittedName>
        <fullName evidence="1">Uncharacterized protein</fullName>
    </submittedName>
</protein>
<keyword evidence="2" id="KW-1185">Reference proteome</keyword>
<dbReference type="Proteomes" id="UP001151760">
    <property type="component" value="Unassembled WGS sequence"/>
</dbReference>
<gene>
    <name evidence="1" type="ORF">Tco_0974342</name>
</gene>
<name>A0ABQ5EBA5_9ASTR</name>
<reference evidence="1" key="1">
    <citation type="journal article" date="2022" name="Int. J. Mol. Sci.">
        <title>Draft Genome of Tanacetum Coccineum: Genomic Comparison of Closely Related Tanacetum-Family Plants.</title>
        <authorList>
            <person name="Yamashiro T."/>
            <person name="Shiraishi A."/>
            <person name="Nakayama K."/>
            <person name="Satake H."/>
        </authorList>
    </citation>
    <scope>NUCLEOTIDE SEQUENCE</scope>
</reference>
<proteinExistence type="predicted"/>
<dbReference type="EMBL" id="BQNB010016132">
    <property type="protein sequence ID" value="GJT48185.1"/>
    <property type="molecule type" value="Genomic_DNA"/>
</dbReference>
<evidence type="ECO:0000313" key="1">
    <source>
        <dbReference type="EMBL" id="GJT48185.1"/>
    </source>
</evidence>
<comment type="caution">
    <text evidence="1">The sequence shown here is derived from an EMBL/GenBank/DDBJ whole genome shotgun (WGS) entry which is preliminary data.</text>
</comment>
<reference evidence="1" key="2">
    <citation type="submission" date="2022-01" db="EMBL/GenBank/DDBJ databases">
        <authorList>
            <person name="Yamashiro T."/>
            <person name="Shiraishi A."/>
            <person name="Satake H."/>
            <person name="Nakayama K."/>
        </authorList>
    </citation>
    <scope>NUCLEOTIDE SEQUENCE</scope>
</reference>